<dbReference type="InterPro" id="IPR047120">
    <property type="entry name" value="Pk/Esn/Tes"/>
</dbReference>
<dbReference type="STRING" id="67767.A0A0J7KTR3"/>
<dbReference type="PROSITE" id="PS50023">
    <property type="entry name" value="LIM_DOMAIN_2"/>
    <property type="match status" value="1"/>
</dbReference>
<comment type="caution">
    <text evidence="14">The sequence shown here is derived from an EMBL/GenBank/DDBJ whole genome shotgun (WGS) entry which is preliminary data.</text>
</comment>
<reference evidence="14 15" key="1">
    <citation type="submission" date="2015-04" db="EMBL/GenBank/DDBJ databases">
        <title>Lasius niger genome sequencing.</title>
        <authorList>
            <person name="Konorov E.A."/>
            <person name="Nikitin M.A."/>
            <person name="Kirill M.V."/>
            <person name="Chang P."/>
        </authorList>
    </citation>
    <scope>NUCLEOTIDE SEQUENCE [LARGE SCALE GENOMIC DNA]</scope>
    <source>
        <tissue evidence="14">Whole</tissue>
    </source>
</reference>
<sequence length="937" mass="105919">MARGIDISEINWVLQYDPPSTASIYIPYRCGRTARIGNEGNALLFLLETEDAYVDFVKRNQKVELQQITTKPNKNTIEECLQCMRHLQQKDRLMFDKANRAFVSYVQSYSKHECNLILRLKDIDMGKLAMGFGLLRMPKMPELKGKDVTFFIGPEIDINAIPYANKQRELHRIEKLTEYKNTGVWSTNHRRKQKQTESWSESKKRKLEKQEKRSKRKERKKLKQELSTTSNKKKRKQIKEEDLKELAKDIALIKKFKKKKPRLAHEAGAGASCMNCNSACPGLDLHFWRKICKNCKCGRDDHDVDDDEFPQFDLLFGQSGKFKKKTMRLQVNNKKQNEGETTFEWIPPDTTEELAVDYMKALPIEKLPIKGSVGAALRRQLLQKQLPLHDIDHKVCDELSEQEQKQFEKYLENIKKYVGQGKVMKMLGARPFDRSLMTPINATDMQHFSPQHKSYILSTGVQLRIPSSFAVKSPYAKHPYEVQNKQDAMIINDNKISKAEGYNCSLTNVSANNNIAKSQLIGGKLINENSQHTGDTMSINERAMDSKIINSSIPAHLAEQEIVSAREMHTSGNYIPYGGNTLKDALEGHRETLNNIMPCIAHLESVDSEAASMAESMLADALLPPSAIHANDIIGSTLDEKSLMFIREKLADKYNATENLAMHAASKSSRLLDTSDVLRSGGSKENNNNPTNINKDAERAAIITAMKNPTGTLLETTEVNNIINTPVEAERKKYKSPSQIIESIALPVRANHRSAKNNSSMIEEPKAIIESAMNPLLNKYISVDPTLPILNSSLQVDSQCPVNANPLQAELSSSILQPTVIHSEQLQKQVFPHVVGDFNEQSNAQHVDHLKDSIKDLKIDSTKMHKCEKCHEDIRVGDVIVTAEKANNASWHPGCFVCSVCNELLVDLVYFYYKNKLYCGRDLAALLGIVRCFACDE</sequence>
<dbReference type="InterPro" id="IPR033724">
    <property type="entry name" value="PET_testin"/>
</dbReference>
<feature type="domain" description="PET" evidence="13">
    <location>
        <begin position="324"/>
        <end position="435"/>
    </location>
</feature>
<evidence type="ECO:0000256" key="2">
    <source>
        <dbReference type="ARBA" id="ARBA00022490"/>
    </source>
</evidence>
<dbReference type="PANTHER" id="PTHR24211">
    <property type="entry name" value="LIM DOMAIN-CONTAINING PROTEIN"/>
    <property type="match status" value="1"/>
</dbReference>
<dbReference type="Pfam" id="PF06297">
    <property type="entry name" value="PET"/>
    <property type="match status" value="1"/>
</dbReference>
<keyword evidence="15" id="KW-1185">Reference proteome</keyword>
<dbReference type="InterPro" id="IPR010442">
    <property type="entry name" value="PET_domain"/>
</dbReference>
<organism evidence="14 15">
    <name type="scientific">Lasius niger</name>
    <name type="common">Black garden ant</name>
    <dbReference type="NCBI Taxonomy" id="67767"/>
    <lineage>
        <taxon>Eukaryota</taxon>
        <taxon>Metazoa</taxon>
        <taxon>Ecdysozoa</taxon>
        <taxon>Arthropoda</taxon>
        <taxon>Hexapoda</taxon>
        <taxon>Insecta</taxon>
        <taxon>Pterygota</taxon>
        <taxon>Neoptera</taxon>
        <taxon>Endopterygota</taxon>
        <taxon>Hymenoptera</taxon>
        <taxon>Apocrita</taxon>
        <taxon>Aculeata</taxon>
        <taxon>Formicoidea</taxon>
        <taxon>Formicidae</taxon>
        <taxon>Formicinae</taxon>
        <taxon>Lasius</taxon>
        <taxon>Lasius</taxon>
    </lineage>
</organism>
<dbReference type="InterPro" id="IPR056330">
    <property type="entry name" value="CTT_SPB4"/>
</dbReference>
<evidence type="ECO:0000256" key="8">
    <source>
        <dbReference type="ARBA" id="ARBA00023038"/>
    </source>
</evidence>
<dbReference type="CDD" id="cd09340">
    <property type="entry name" value="LIM1_Testin_like"/>
    <property type="match status" value="1"/>
</dbReference>
<dbReference type="GO" id="GO:0004386">
    <property type="term" value="F:helicase activity"/>
    <property type="evidence" value="ECO:0007669"/>
    <property type="project" value="UniProtKB-KW"/>
</dbReference>
<dbReference type="InterPro" id="IPR001781">
    <property type="entry name" value="Znf_LIM"/>
</dbReference>
<dbReference type="InterPro" id="IPR025313">
    <property type="entry name" value="SPB4-like_CTE"/>
</dbReference>
<evidence type="ECO:0000256" key="4">
    <source>
        <dbReference type="ARBA" id="ARBA00022737"/>
    </source>
</evidence>
<dbReference type="GO" id="GO:0005737">
    <property type="term" value="C:cytoplasm"/>
    <property type="evidence" value="ECO:0007669"/>
    <property type="project" value="UniProtKB-SubCell"/>
</dbReference>
<dbReference type="GO" id="GO:0016787">
    <property type="term" value="F:hydrolase activity"/>
    <property type="evidence" value="ECO:0007669"/>
    <property type="project" value="UniProtKB-KW"/>
</dbReference>
<feature type="non-terminal residue" evidence="14">
    <location>
        <position position="937"/>
    </location>
</feature>
<dbReference type="Proteomes" id="UP000036403">
    <property type="component" value="Unassembled WGS sequence"/>
</dbReference>
<accession>A0A0J7KTR3</accession>
<name>A0A0J7KTR3_LASNI</name>
<feature type="region of interest" description="Disordered" evidence="10">
    <location>
        <begin position="184"/>
        <end position="240"/>
    </location>
</feature>
<evidence type="ECO:0000259" key="12">
    <source>
        <dbReference type="PROSITE" id="PS51194"/>
    </source>
</evidence>
<keyword evidence="4" id="KW-0677">Repeat</keyword>
<dbReference type="PROSITE" id="PS51194">
    <property type="entry name" value="HELICASE_CTER"/>
    <property type="match status" value="1"/>
</dbReference>
<evidence type="ECO:0000256" key="9">
    <source>
        <dbReference type="PROSITE-ProRule" id="PRU00125"/>
    </source>
</evidence>
<feature type="domain" description="Helicase C-terminal" evidence="12">
    <location>
        <begin position="1"/>
        <end position="85"/>
    </location>
</feature>
<feature type="domain" description="LIM zinc-binding" evidence="11">
    <location>
        <begin position="865"/>
        <end position="929"/>
    </location>
</feature>
<proteinExistence type="predicted"/>
<dbReference type="Pfam" id="PF23681">
    <property type="entry name" value="CTT_SPB4"/>
    <property type="match status" value="1"/>
</dbReference>
<dbReference type="SMART" id="SM01178">
    <property type="entry name" value="DUF4217"/>
    <property type="match status" value="1"/>
</dbReference>
<dbReference type="Pfam" id="PF13959">
    <property type="entry name" value="CTE_SPB4"/>
    <property type="match status" value="1"/>
</dbReference>
<evidence type="ECO:0000256" key="5">
    <source>
        <dbReference type="ARBA" id="ARBA00022801"/>
    </source>
</evidence>
<keyword evidence="6" id="KW-0547">Nucleotide-binding</keyword>
<keyword evidence="6" id="KW-0347">Helicase</keyword>
<feature type="compositionally biased region" description="Basic residues" evidence="10">
    <location>
        <begin position="203"/>
        <end position="222"/>
    </location>
</feature>
<evidence type="ECO:0000256" key="7">
    <source>
        <dbReference type="ARBA" id="ARBA00022833"/>
    </source>
</evidence>
<gene>
    <name evidence="14" type="ORF">RF55_6277</name>
</gene>
<evidence type="ECO:0000256" key="1">
    <source>
        <dbReference type="ARBA" id="ARBA00004496"/>
    </source>
</evidence>
<keyword evidence="6" id="KW-0067">ATP-binding</keyword>
<dbReference type="InterPro" id="IPR001650">
    <property type="entry name" value="Helicase_C-like"/>
</dbReference>
<dbReference type="PANTHER" id="PTHR24211:SF22">
    <property type="entry name" value="TESTIN"/>
    <property type="match status" value="1"/>
</dbReference>
<comment type="subcellular location">
    <subcellularLocation>
        <location evidence="1">Cytoplasm</location>
    </subcellularLocation>
</comment>
<dbReference type="Gene3D" id="3.40.50.300">
    <property type="entry name" value="P-loop containing nucleotide triphosphate hydrolases"/>
    <property type="match status" value="1"/>
</dbReference>
<dbReference type="Gene3D" id="2.10.110.10">
    <property type="entry name" value="Cysteine Rich Protein"/>
    <property type="match status" value="1"/>
</dbReference>
<evidence type="ECO:0000256" key="3">
    <source>
        <dbReference type="ARBA" id="ARBA00022723"/>
    </source>
</evidence>
<keyword evidence="8 9" id="KW-0440">LIM domain</keyword>
<dbReference type="AlphaFoldDB" id="A0A0J7KTR3"/>
<dbReference type="InterPro" id="IPR027417">
    <property type="entry name" value="P-loop_NTPase"/>
</dbReference>
<protein>
    <submittedName>
        <fullName evidence="14">Prickle-like protein 2 protein</fullName>
    </submittedName>
</protein>
<dbReference type="GO" id="GO:0008270">
    <property type="term" value="F:zinc ion binding"/>
    <property type="evidence" value="ECO:0007669"/>
    <property type="project" value="InterPro"/>
</dbReference>
<evidence type="ECO:0000313" key="15">
    <source>
        <dbReference type="Proteomes" id="UP000036403"/>
    </source>
</evidence>
<dbReference type="EMBL" id="LBMM01003361">
    <property type="protein sequence ID" value="KMQ93614.1"/>
    <property type="molecule type" value="Genomic_DNA"/>
</dbReference>
<dbReference type="OrthoDB" id="10069167at2759"/>
<dbReference type="PROSITE" id="PS51303">
    <property type="entry name" value="PET"/>
    <property type="match status" value="1"/>
</dbReference>
<dbReference type="SUPFAM" id="SSF52540">
    <property type="entry name" value="P-loop containing nucleoside triphosphate hydrolases"/>
    <property type="match status" value="1"/>
</dbReference>
<evidence type="ECO:0000256" key="6">
    <source>
        <dbReference type="ARBA" id="ARBA00022806"/>
    </source>
</evidence>
<keyword evidence="7 9" id="KW-0862">Zinc</keyword>
<keyword evidence="5" id="KW-0378">Hydrolase</keyword>
<evidence type="ECO:0000313" key="14">
    <source>
        <dbReference type="EMBL" id="KMQ93614.1"/>
    </source>
</evidence>
<evidence type="ECO:0000259" key="11">
    <source>
        <dbReference type="PROSITE" id="PS50023"/>
    </source>
</evidence>
<keyword evidence="3 9" id="KW-0479">Metal-binding</keyword>
<keyword evidence="2" id="KW-0963">Cytoplasm</keyword>
<dbReference type="SMART" id="SM00132">
    <property type="entry name" value="LIM"/>
    <property type="match status" value="1"/>
</dbReference>
<dbReference type="PROSITE" id="PS00478">
    <property type="entry name" value="LIM_DOMAIN_1"/>
    <property type="match status" value="1"/>
</dbReference>
<evidence type="ECO:0000256" key="10">
    <source>
        <dbReference type="SAM" id="MobiDB-lite"/>
    </source>
</evidence>
<dbReference type="PaxDb" id="67767-A0A0J7KTR3"/>
<evidence type="ECO:0000259" key="13">
    <source>
        <dbReference type="PROSITE" id="PS51303"/>
    </source>
</evidence>
<dbReference type="Pfam" id="PF00412">
    <property type="entry name" value="LIM"/>
    <property type="match status" value="1"/>
</dbReference>
<dbReference type="CDD" id="cd09829">
    <property type="entry name" value="PET_testin"/>
    <property type="match status" value="1"/>
</dbReference>